<dbReference type="Ensembl" id="ENSAPLT00020024331.1">
    <property type="protein sequence ID" value="ENSAPLP00020022531.1"/>
    <property type="gene ID" value="ENSAPLG00020015705.1"/>
</dbReference>
<feature type="region of interest" description="Disordered" evidence="12">
    <location>
        <begin position="478"/>
        <end position="550"/>
    </location>
</feature>
<feature type="chain" id="PRO_5034080211" description="Transcription initiation factor TFIID subunit 8" evidence="14">
    <location>
        <begin position="23"/>
        <end position="550"/>
    </location>
</feature>
<evidence type="ECO:0000256" key="4">
    <source>
        <dbReference type="ARBA" id="ARBA00017307"/>
    </source>
</evidence>
<evidence type="ECO:0000256" key="10">
    <source>
        <dbReference type="ARBA" id="ARBA00023242"/>
    </source>
</evidence>
<reference evidence="16" key="3">
    <citation type="submission" date="2025-09" db="UniProtKB">
        <authorList>
            <consortium name="Ensembl"/>
        </authorList>
    </citation>
    <scope>IDENTIFICATION</scope>
</reference>
<keyword evidence="13" id="KW-0812">Transmembrane</keyword>
<comment type="subcellular location">
    <subcellularLocation>
        <location evidence="2">Cytoplasm</location>
    </subcellularLocation>
    <subcellularLocation>
        <location evidence="1">Nucleus</location>
    </subcellularLocation>
</comment>
<organism evidence="16 17">
    <name type="scientific">Anas platyrhynchos</name>
    <name type="common">Mallard</name>
    <name type="synonym">Anas boschas</name>
    <dbReference type="NCBI Taxonomy" id="8839"/>
    <lineage>
        <taxon>Eukaryota</taxon>
        <taxon>Metazoa</taxon>
        <taxon>Chordata</taxon>
        <taxon>Craniata</taxon>
        <taxon>Vertebrata</taxon>
        <taxon>Euteleostomi</taxon>
        <taxon>Archelosauria</taxon>
        <taxon>Archosauria</taxon>
        <taxon>Dinosauria</taxon>
        <taxon>Saurischia</taxon>
        <taxon>Theropoda</taxon>
        <taxon>Coelurosauria</taxon>
        <taxon>Aves</taxon>
        <taxon>Neognathae</taxon>
        <taxon>Galloanserae</taxon>
        <taxon>Anseriformes</taxon>
        <taxon>Anatidae</taxon>
        <taxon>Anatinae</taxon>
        <taxon>Anas</taxon>
    </lineage>
</organism>
<evidence type="ECO:0000256" key="1">
    <source>
        <dbReference type="ARBA" id="ARBA00004123"/>
    </source>
</evidence>
<dbReference type="GO" id="GO:0005737">
    <property type="term" value="C:cytoplasm"/>
    <property type="evidence" value="ECO:0007669"/>
    <property type="project" value="UniProtKB-SubCell"/>
</dbReference>
<dbReference type="AlphaFoldDB" id="A0A8B9TMF2"/>
<evidence type="ECO:0000256" key="8">
    <source>
        <dbReference type="ARBA" id="ARBA00023015"/>
    </source>
</evidence>
<accession>A0A8B9TMF2</accession>
<reference evidence="16" key="1">
    <citation type="submission" date="2019-08" db="EMBL/GenBank/DDBJ databases">
        <title>Three high-quality genomes provides insights into domestication of ducks.</title>
        <authorList>
            <person name="Hou Z.C."/>
            <person name="Zhu F."/>
            <person name="Yin Z.T."/>
            <person name="Zhang F."/>
        </authorList>
    </citation>
    <scope>NUCLEOTIDE SEQUENCE [LARGE SCALE GENOMIC DNA]</scope>
</reference>
<keyword evidence="13" id="KW-0472">Membrane</keyword>
<evidence type="ECO:0000256" key="5">
    <source>
        <dbReference type="ARBA" id="ARBA00022473"/>
    </source>
</evidence>
<dbReference type="GO" id="GO:0006367">
    <property type="term" value="P:transcription initiation at RNA polymerase II promoter"/>
    <property type="evidence" value="ECO:0007669"/>
    <property type="project" value="TreeGrafter"/>
</dbReference>
<proteinExistence type="inferred from homology"/>
<feature type="transmembrane region" description="Helical" evidence="13">
    <location>
        <begin position="68"/>
        <end position="86"/>
    </location>
</feature>
<dbReference type="GO" id="GO:0030154">
    <property type="term" value="P:cell differentiation"/>
    <property type="evidence" value="ECO:0007669"/>
    <property type="project" value="UniProtKB-KW"/>
</dbReference>
<dbReference type="GO" id="GO:0005669">
    <property type="term" value="C:transcription factor TFIID complex"/>
    <property type="evidence" value="ECO:0007669"/>
    <property type="project" value="InterPro"/>
</dbReference>
<name>A0A8B9TMF2_ANAPL</name>
<feature type="domain" description="Bromodomain associated" evidence="15">
    <location>
        <begin position="272"/>
        <end position="349"/>
    </location>
</feature>
<dbReference type="SUPFAM" id="SSF47113">
    <property type="entry name" value="Histone-fold"/>
    <property type="match status" value="1"/>
</dbReference>
<keyword evidence="8" id="KW-0805">Transcription regulation</keyword>
<dbReference type="InterPro" id="IPR019473">
    <property type="entry name" value="TFIID_su8_C"/>
</dbReference>
<comment type="similarity">
    <text evidence="3">Belongs to the TAF8 family.</text>
</comment>
<keyword evidence="7" id="KW-0221">Differentiation</keyword>
<feature type="compositionally biased region" description="Acidic residues" evidence="12">
    <location>
        <begin position="479"/>
        <end position="493"/>
    </location>
</feature>
<evidence type="ECO:0000256" key="7">
    <source>
        <dbReference type="ARBA" id="ARBA00022782"/>
    </source>
</evidence>
<keyword evidence="6" id="KW-0963">Cytoplasm</keyword>
<keyword evidence="9" id="KW-0804">Transcription</keyword>
<dbReference type="InterPro" id="IPR037818">
    <property type="entry name" value="TAF8"/>
</dbReference>
<keyword evidence="13" id="KW-1133">Transmembrane helix</keyword>
<keyword evidence="5" id="KW-0217">Developmental protein</keyword>
<evidence type="ECO:0000256" key="3">
    <source>
        <dbReference type="ARBA" id="ARBA00008767"/>
    </source>
</evidence>
<dbReference type="Pfam" id="PF10406">
    <property type="entry name" value="TAF8_C"/>
    <property type="match status" value="1"/>
</dbReference>
<evidence type="ECO:0000256" key="6">
    <source>
        <dbReference type="ARBA" id="ARBA00022490"/>
    </source>
</evidence>
<keyword evidence="14" id="KW-0732">Signal</keyword>
<feature type="compositionally biased region" description="Basic residues" evidence="12">
    <location>
        <begin position="540"/>
        <end position="550"/>
    </location>
</feature>
<feature type="transmembrane region" description="Helical" evidence="13">
    <location>
        <begin position="7"/>
        <end position="34"/>
    </location>
</feature>
<evidence type="ECO:0000256" key="2">
    <source>
        <dbReference type="ARBA" id="ARBA00004496"/>
    </source>
</evidence>
<feature type="signal peptide" evidence="14">
    <location>
        <begin position="1"/>
        <end position="22"/>
    </location>
</feature>
<reference evidence="16" key="2">
    <citation type="submission" date="2025-08" db="UniProtKB">
        <authorList>
            <consortium name="Ensembl"/>
        </authorList>
    </citation>
    <scope>IDENTIFICATION</scope>
</reference>
<dbReference type="Pfam" id="PF07524">
    <property type="entry name" value="Bromo_TP"/>
    <property type="match status" value="1"/>
</dbReference>
<dbReference type="Proteomes" id="UP000694400">
    <property type="component" value="Chromosome 26"/>
</dbReference>
<keyword evidence="10" id="KW-0539">Nucleus</keyword>
<dbReference type="SMART" id="SM00576">
    <property type="entry name" value="BTP"/>
    <property type="match status" value="1"/>
</dbReference>
<evidence type="ECO:0000259" key="15">
    <source>
        <dbReference type="SMART" id="SM00576"/>
    </source>
</evidence>
<evidence type="ECO:0000256" key="14">
    <source>
        <dbReference type="SAM" id="SignalP"/>
    </source>
</evidence>
<evidence type="ECO:0000256" key="12">
    <source>
        <dbReference type="SAM" id="MobiDB-lite"/>
    </source>
</evidence>
<dbReference type="Gene3D" id="1.10.20.10">
    <property type="entry name" value="Histone, subunit A"/>
    <property type="match status" value="1"/>
</dbReference>
<evidence type="ECO:0000256" key="13">
    <source>
        <dbReference type="SAM" id="Phobius"/>
    </source>
</evidence>
<dbReference type="GO" id="GO:0046982">
    <property type="term" value="F:protein heterodimerization activity"/>
    <property type="evidence" value="ECO:0007669"/>
    <property type="project" value="InterPro"/>
</dbReference>
<evidence type="ECO:0000256" key="11">
    <source>
        <dbReference type="ARBA" id="ARBA00031721"/>
    </source>
</evidence>
<evidence type="ECO:0000313" key="17">
    <source>
        <dbReference type="Proteomes" id="UP000694400"/>
    </source>
</evidence>
<dbReference type="InterPro" id="IPR009072">
    <property type="entry name" value="Histone-fold"/>
</dbReference>
<dbReference type="InterPro" id="IPR006565">
    <property type="entry name" value="BTP"/>
</dbReference>
<protein>
    <recommendedName>
        <fullName evidence="4">Transcription initiation factor TFIID subunit 8</fullName>
    </recommendedName>
    <alternativeName>
        <fullName evidence="11">TBP-associated factor 8</fullName>
    </alternativeName>
</protein>
<dbReference type="FunFam" id="1.10.20.10:FF:000031">
    <property type="entry name" value="transcription initiation factor TFIID subunit 8 isoform X2"/>
    <property type="match status" value="1"/>
</dbReference>
<feature type="compositionally biased region" description="Polar residues" evidence="12">
    <location>
        <begin position="514"/>
        <end position="526"/>
    </location>
</feature>
<dbReference type="PANTHER" id="PTHR46469">
    <property type="entry name" value="TRANSCRIPTION INITIATION FACTOR TFIID SUBUNIT 8"/>
    <property type="match status" value="1"/>
</dbReference>
<evidence type="ECO:0000256" key="9">
    <source>
        <dbReference type="ARBA" id="ARBA00023163"/>
    </source>
</evidence>
<feature type="transmembrane region" description="Helical" evidence="13">
    <location>
        <begin position="40"/>
        <end position="56"/>
    </location>
</feature>
<evidence type="ECO:0000313" key="16">
    <source>
        <dbReference type="Ensembl" id="ENSAPLP00020022531.1"/>
    </source>
</evidence>
<dbReference type="CDD" id="cd08049">
    <property type="entry name" value="TAF8"/>
    <property type="match status" value="1"/>
</dbReference>
<dbReference type="CDD" id="cd22918">
    <property type="entry name" value="HFD_TAF8"/>
    <property type="match status" value="1"/>
</dbReference>
<sequence>MHICVGLYVYACLDVCMHTCMCSVCTCVSTWMYMCVYMRTYLYMCGHGCICVYICVRTCICVSVDDTYVYIIYICICVDVDIYVHMSVCIWTRVIPIYAHMYRCVCVSVGCVRMYTCIGCTYMHVQVDVYVHISTCSVYICTYSEVFMYVHVSRCVHADLHVHCVHICTYMYVSRHTDVCSVHTCAVGDLWARAERWQGAGGPSWGRRAGSVPSAPWVLVSGSSSGRAGAGQAEHWRGCETGFRFPKLWAQGVGLCPQRSGSKHATTPADNYYLARRRTLQVVVSSLLTEAGFESAEKAAVETLTEMLQSYISEIGRSAKSYCEHTARTQPTLSDIVVTLVEMGFNVETLPAYAKRSQRMVITAPPVTNQPVTPKALTAGQNKPHPSHIPSHFPEFPDPHTYIKTPTYREPVSDYQVLREKAASQRRDVERALTRFMAKTGETQSLFKDDVSTFPLIAARPFTVPYLTALLPSELEMQQMEETDSSEQDDQTDTENLPLHMSTDDSGPEKENASVLQQNTSLSGSRNGEENVIDNPYLRPVKKPKIRRKK</sequence>
<dbReference type="PANTHER" id="PTHR46469:SF1">
    <property type="entry name" value="TRANSCRIPTION INITIATION FACTOR TFIID SUBUNIT 8"/>
    <property type="match status" value="1"/>
</dbReference>